<evidence type="ECO:0000313" key="4">
    <source>
        <dbReference type="Proteomes" id="UP001157034"/>
    </source>
</evidence>
<gene>
    <name evidence="2" type="ORF">GCM10025881_00260</name>
    <name evidence="3" type="ORF">GCM10025881_39350</name>
</gene>
<reference evidence="3" key="3">
    <citation type="submission" date="2023-02" db="EMBL/GenBank/DDBJ databases">
        <authorList>
            <person name="Sun Q."/>
            <person name="Mori K."/>
        </authorList>
    </citation>
    <scope>NUCLEOTIDE SEQUENCE</scope>
    <source>
        <strain evidence="3">NBRC 108894</strain>
    </source>
</reference>
<name>A0ABQ6KC13_9MICO</name>
<keyword evidence="1" id="KW-0812">Transmembrane</keyword>
<dbReference type="RefSeq" id="WP_284251910.1">
    <property type="nucleotide sequence ID" value="NZ_BAAAQO010000004.1"/>
</dbReference>
<dbReference type="EMBL" id="BSVB01000001">
    <property type="protein sequence ID" value="GMA93202.1"/>
    <property type="molecule type" value="Genomic_DNA"/>
</dbReference>
<feature type="transmembrane region" description="Helical" evidence="1">
    <location>
        <begin position="48"/>
        <end position="68"/>
    </location>
</feature>
<feature type="transmembrane region" description="Helical" evidence="1">
    <location>
        <begin position="22"/>
        <end position="42"/>
    </location>
</feature>
<proteinExistence type="predicted"/>
<keyword evidence="1" id="KW-1133">Transmembrane helix</keyword>
<dbReference type="InterPro" id="IPR021449">
    <property type="entry name" value="DUF3099"/>
</dbReference>
<evidence type="ECO:0000313" key="3">
    <source>
        <dbReference type="EMBL" id="GMA97111.1"/>
    </source>
</evidence>
<dbReference type="Pfam" id="PF11298">
    <property type="entry name" value="DUF3099"/>
    <property type="match status" value="1"/>
</dbReference>
<sequence>MAKTVSITELPPSPDHERHMRMIKYAVAMTVRVICLIAVLFVPGWWRLIPAIAAAALPYFAVVIANNVHTDRAAAVERPGGIVPVGSGAGAGGQHEDMR</sequence>
<evidence type="ECO:0008006" key="5">
    <source>
        <dbReference type="Google" id="ProtNLM"/>
    </source>
</evidence>
<protein>
    <recommendedName>
        <fullName evidence="5">DUF3099 domain-containing protein</fullName>
    </recommendedName>
</protein>
<dbReference type="EMBL" id="BSVB01000001">
    <property type="protein sequence ID" value="GMA97111.1"/>
    <property type="molecule type" value="Genomic_DNA"/>
</dbReference>
<accession>A0ABQ6KC13</accession>
<comment type="caution">
    <text evidence="3">The sequence shown here is derived from an EMBL/GenBank/DDBJ whole genome shotgun (WGS) entry which is preliminary data.</text>
</comment>
<evidence type="ECO:0000256" key="1">
    <source>
        <dbReference type="SAM" id="Phobius"/>
    </source>
</evidence>
<keyword evidence="4" id="KW-1185">Reference proteome</keyword>
<reference evidence="3" key="1">
    <citation type="journal article" date="2014" name="Int. J. Syst. Evol. Microbiol.">
        <title>Complete genome of a new Firmicutes species belonging to the dominant human colonic microbiota ('Ruminococcus bicirculans') reveals two chromosomes and a selective capacity to utilize plant glucans.</title>
        <authorList>
            <consortium name="NISC Comparative Sequencing Program"/>
            <person name="Wegmann U."/>
            <person name="Louis P."/>
            <person name="Goesmann A."/>
            <person name="Henrissat B."/>
            <person name="Duncan S.H."/>
            <person name="Flint H.J."/>
        </authorList>
    </citation>
    <scope>NUCLEOTIDE SEQUENCE</scope>
    <source>
        <strain evidence="3">NBRC 108894</strain>
    </source>
</reference>
<evidence type="ECO:0000313" key="2">
    <source>
        <dbReference type="EMBL" id="GMA93202.1"/>
    </source>
</evidence>
<organism evidence="3 4">
    <name type="scientific">Pseudolysinimonas kribbensis</name>
    <dbReference type="NCBI Taxonomy" id="433641"/>
    <lineage>
        <taxon>Bacteria</taxon>
        <taxon>Bacillati</taxon>
        <taxon>Actinomycetota</taxon>
        <taxon>Actinomycetes</taxon>
        <taxon>Micrococcales</taxon>
        <taxon>Microbacteriaceae</taxon>
        <taxon>Pseudolysinimonas</taxon>
    </lineage>
</organism>
<keyword evidence="1" id="KW-0472">Membrane</keyword>
<dbReference type="Proteomes" id="UP001157034">
    <property type="component" value="Unassembled WGS sequence"/>
</dbReference>
<reference evidence="4" key="2">
    <citation type="journal article" date="2019" name="Int. J. Syst. Evol. Microbiol.">
        <title>The Global Catalogue of Microorganisms (GCM) 10K type strain sequencing project: providing services to taxonomists for standard genome sequencing and annotation.</title>
        <authorList>
            <consortium name="The Broad Institute Genomics Platform"/>
            <consortium name="The Broad Institute Genome Sequencing Center for Infectious Disease"/>
            <person name="Wu L."/>
            <person name="Ma J."/>
        </authorList>
    </citation>
    <scope>NUCLEOTIDE SEQUENCE [LARGE SCALE GENOMIC DNA]</scope>
    <source>
        <strain evidence="4">NBRC 108894</strain>
    </source>
</reference>